<feature type="region of interest" description="Disordered" evidence="3">
    <location>
        <begin position="1"/>
        <end position="20"/>
    </location>
</feature>
<gene>
    <name evidence="5" type="ORF">BCR43DRAFT_557246</name>
</gene>
<protein>
    <submittedName>
        <fullName evidence="5">MIR motif-containing protein</fullName>
    </submittedName>
</protein>
<reference evidence="5 6" key="1">
    <citation type="submission" date="2016-07" db="EMBL/GenBank/DDBJ databases">
        <title>Pervasive Adenine N6-methylation of Active Genes in Fungi.</title>
        <authorList>
            <consortium name="DOE Joint Genome Institute"/>
            <person name="Mondo S.J."/>
            <person name="Dannebaum R.O."/>
            <person name="Kuo R.C."/>
            <person name="Labutti K."/>
            <person name="Haridas S."/>
            <person name="Kuo A."/>
            <person name="Salamov A."/>
            <person name="Ahrendt S.R."/>
            <person name="Lipzen A."/>
            <person name="Sullivan W."/>
            <person name="Andreopoulos W.B."/>
            <person name="Clum A."/>
            <person name="Lindquist E."/>
            <person name="Daum C."/>
            <person name="Ramamoorthy G.K."/>
            <person name="Gryganskyi A."/>
            <person name="Culley D."/>
            <person name="Magnuson J.K."/>
            <person name="James T.Y."/>
            <person name="O'Malley M.A."/>
            <person name="Stajich J.E."/>
            <person name="Spatafora J.W."/>
            <person name="Visel A."/>
            <person name="Grigoriev I.V."/>
        </authorList>
    </citation>
    <scope>NUCLEOTIDE SEQUENCE [LARGE SCALE GENOMIC DNA]</scope>
    <source>
        <strain evidence="5 6">NRRL 2496</strain>
    </source>
</reference>
<evidence type="ECO:0000259" key="4">
    <source>
        <dbReference type="PROSITE" id="PS50919"/>
    </source>
</evidence>
<evidence type="ECO:0000313" key="5">
    <source>
        <dbReference type="EMBL" id="ORY96378.1"/>
    </source>
</evidence>
<dbReference type="CDD" id="cd23279">
    <property type="entry name" value="beta-trefoil_MIR_SDF2-like"/>
    <property type="match status" value="1"/>
</dbReference>
<dbReference type="SMART" id="SM00472">
    <property type="entry name" value="MIR"/>
    <property type="match status" value="2"/>
</dbReference>
<dbReference type="Gene3D" id="2.80.10.50">
    <property type="match status" value="1"/>
</dbReference>
<dbReference type="Pfam" id="PF02815">
    <property type="entry name" value="MIR"/>
    <property type="match status" value="1"/>
</dbReference>
<dbReference type="InterPro" id="IPR016093">
    <property type="entry name" value="MIR_motif"/>
</dbReference>
<feature type="domain" description="MIR" evidence="4">
    <location>
        <begin position="42"/>
        <end position="94"/>
    </location>
</feature>
<evidence type="ECO:0000256" key="1">
    <source>
        <dbReference type="ARBA" id="ARBA00022729"/>
    </source>
</evidence>
<dbReference type="PANTHER" id="PTHR46809">
    <property type="entry name" value="STROMAL CELL-DERIVED FACTOR 2-LIKE PROTEIN"/>
    <property type="match status" value="1"/>
</dbReference>
<evidence type="ECO:0000256" key="3">
    <source>
        <dbReference type="SAM" id="MobiDB-lite"/>
    </source>
</evidence>
<keyword evidence="1" id="KW-0732">Signal</keyword>
<comment type="caution">
    <text evidence="5">The sequence shown here is derived from an EMBL/GenBank/DDBJ whole genome shotgun (WGS) entry which is preliminary data.</text>
</comment>
<dbReference type="AlphaFoldDB" id="A0A1X2HC48"/>
<name>A0A1X2HC48_SYNRA</name>
<dbReference type="PROSITE" id="PS50919">
    <property type="entry name" value="MIR"/>
    <property type="match status" value="1"/>
</dbReference>
<dbReference type="EMBL" id="MCGN01000005">
    <property type="protein sequence ID" value="ORY96378.1"/>
    <property type="molecule type" value="Genomic_DNA"/>
</dbReference>
<dbReference type="InterPro" id="IPR036300">
    <property type="entry name" value="MIR_dom_sf"/>
</dbReference>
<dbReference type="OrthoDB" id="5588846at2759"/>
<dbReference type="OMA" id="KPQHGTR"/>
<sequence>MNSLKALGSGSGQQSITAFPEKDDSNSFWIVQAGSHRGCHRGEPVPCGATIRLRHSNTKGFLHSHLHQSPLSHQQEVSCFDGQDTGDDWKVECANPSSKFWLREEPIQLVHLDSKVYLSTSPNHRYGQPIPGQLEVAGTKSQSANTRWAAQEGIYFAENKSE</sequence>
<keyword evidence="2" id="KW-0677">Repeat</keyword>
<accession>A0A1X2HC48</accession>
<keyword evidence="6" id="KW-1185">Reference proteome</keyword>
<dbReference type="InParanoid" id="A0A1X2HC48"/>
<proteinExistence type="predicted"/>
<dbReference type="STRING" id="13706.A0A1X2HC48"/>
<organism evidence="5 6">
    <name type="scientific">Syncephalastrum racemosum</name>
    <name type="common">Filamentous fungus</name>
    <dbReference type="NCBI Taxonomy" id="13706"/>
    <lineage>
        <taxon>Eukaryota</taxon>
        <taxon>Fungi</taxon>
        <taxon>Fungi incertae sedis</taxon>
        <taxon>Mucoromycota</taxon>
        <taxon>Mucoromycotina</taxon>
        <taxon>Mucoromycetes</taxon>
        <taxon>Mucorales</taxon>
        <taxon>Syncephalastraceae</taxon>
        <taxon>Syncephalastrum</taxon>
    </lineage>
</organism>
<evidence type="ECO:0000313" key="6">
    <source>
        <dbReference type="Proteomes" id="UP000242180"/>
    </source>
</evidence>
<dbReference type="Proteomes" id="UP000242180">
    <property type="component" value="Unassembled WGS sequence"/>
</dbReference>
<dbReference type="PANTHER" id="PTHR46809:SF2">
    <property type="entry name" value="GH21273P"/>
    <property type="match status" value="1"/>
</dbReference>
<dbReference type="SUPFAM" id="SSF82109">
    <property type="entry name" value="MIR domain"/>
    <property type="match status" value="1"/>
</dbReference>
<evidence type="ECO:0000256" key="2">
    <source>
        <dbReference type="ARBA" id="ARBA00022737"/>
    </source>
</evidence>